<dbReference type="SUPFAM" id="SSF49265">
    <property type="entry name" value="Fibronectin type III"/>
    <property type="match status" value="1"/>
</dbReference>
<gene>
    <name evidence="1" type="ORF">F0361_05830</name>
</gene>
<sequence length="228" mass="25871">MKKKYSIILTLILIVIQLSCQKGEFDPAEFAINLVYPEPNSKCEKGEEVANSIIIPFEWSPQGNIQTYTLILDEVEVSIDPENIEEKEGGNLVFKYPVEYNKDYTWQIKSNVAESDEDKFTTPLPDQEENQVPLAVNFEQPEIDGNTINFKWTGGDSDNNDSFLRYDAYIGDSSDVGISNNIDFDTNLTIGEVSFTIPNFDPNRDYFLLVVAKDGVNEAYSILKFSQF</sequence>
<dbReference type="RefSeq" id="WP_154917606.1">
    <property type="nucleotide sequence ID" value="NZ_VUOE01000001.1"/>
</dbReference>
<comment type="caution">
    <text evidence="1">The sequence shown here is derived from an EMBL/GenBank/DDBJ whole genome shotgun (WGS) entry which is preliminary data.</text>
</comment>
<organism evidence="1 2">
    <name type="scientific">Maribacter flavus</name>
    <dbReference type="NCBI Taxonomy" id="1658664"/>
    <lineage>
        <taxon>Bacteria</taxon>
        <taxon>Pseudomonadati</taxon>
        <taxon>Bacteroidota</taxon>
        <taxon>Flavobacteriia</taxon>
        <taxon>Flavobacteriales</taxon>
        <taxon>Flavobacteriaceae</taxon>
        <taxon>Maribacter</taxon>
    </lineage>
</organism>
<name>A0A5B2TXW3_9FLAO</name>
<accession>A0A5B2TXW3</accession>
<dbReference type="Proteomes" id="UP000323188">
    <property type="component" value="Unassembled WGS sequence"/>
</dbReference>
<evidence type="ECO:0000313" key="2">
    <source>
        <dbReference type="Proteomes" id="UP000323188"/>
    </source>
</evidence>
<proteinExistence type="predicted"/>
<reference evidence="1 2" key="1">
    <citation type="submission" date="2019-09" db="EMBL/GenBank/DDBJ databases">
        <authorList>
            <person name="Khan S.A."/>
            <person name="Jeon C.O."/>
            <person name="Chun B.H."/>
            <person name="Jeong S.E."/>
        </authorList>
    </citation>
    <scope>NUCLEOTIDE SEQUENCE [LARGE SCALE GENOMIC DNA]</scope>
    <source>
        <strain evidence="1 2">KCTC 42508</strain>
    </source>
</reference>
<dbReference type="AlphaFoldDB" id="A0A5B2TXW3"/>
<protein>
    <submittedName>
        <fullName evidence="1">Uncharacterized protein</fullName>
    </submittedName>
</protein>
<evidence type="ECO:0000313" key="1">
    <source>
        <dbReference type="EMBL" id="KAA2219129.1"/>
    </source>
</evidence>
<dbReference type="EMBL" id="VUOE01000001">
    <property type="protein sequence ID" value="KAA2219129.1"/>
    <property type="molecule type" value="Genomic_DNA"/>
</dbReference>
<dbReference type="InterPro" id="IPR036116">
    <property type="entry name" value="FN3_sf"/>
</dbReference>